<evidence type="ECO:0000256" key="6">
    <source>
        <dbReference type="ARBA" id="ARBA00048772"/>
    </source>
</evidence>
<protein>
    <recommendedName>
        <fullName evidence="3 7">Ornithine carbamoyltransferase</fullName>
        <shortName evidence="7">OTCase</shortName>
        <ecNumber evidence="3 7">2.1.3.3</ecNumber>
    </recommendedName>
</protein>
<sequence length="334" mass="37479">MFQGRSFTKEIDFTQNELNYLIDFAIHLKQLKKQRIPHEYLKGQSICLIFEKTSTRTRAAFSVAASDLGATADYFGASDMQMGKKESIEDTAKILGSMYDGIQFRGYKQSDVEALATHAGVPVWNGLTDEWHPTQMIADFMTLKENFNRLSGLNLVYCGDGRNNVANSLMITSAILGVNYTVASPKELFPDSDLVELAQSYAKKSGATITLTEDIKQAVTNADAIYTDVWVSMGEEALFDQRIKQLMPYQVTQELFDLANEDAIFLHCLPAYHDTLTNIGQEIASKYNITEMEVTDEVFRSDHAKQFDQGENRLHSIKAIMAATNGNLFIKQLD</sequence>
<dbReference type="Proteomes" id="UP000823401">
    <property type="component" value="Unassembled WGS sequence"/>
</dbReference>
<dbReference type="InterPro" id="IPR006131">
    <property type="entry name" value="Asp_carbamoyltransf_Asp/Orn-bd"/>
</dbReference>
<dbReference type="PRINTS" id="PR00102">
    <property type="entry name" value="OTCASE"/>
</dbReference>
<dbReference type="InterPro" id="IPR024904">
    <property type="entry name" value="OTCase_ArgI"/>
</dbReference>
<comment type="similarity">
    <text evidence="2 7">Belongs to the aspartate/ornithine carbamoyltransferase superfamily. OTCase family.</text>
</comment>
<reference evidence="10 11" key="1">
    <citation type="submission" date="2020-07" db="EMBL/GenBank/DDBJ databases">
        <title>Facklamia lactis sp. nov., isolated from raw milk.</title>
        <authorList>
            <person name="Doll E.V."/>
            <person name="Huptas C."/>
            <person name="Staib L."/>
            <person name="Wenning M."/>
            <person name="Scherer S."/>
        </authorList>
    </citation>
    <scope>NUCLEOTIDE SEQUENCE [LARGE SCALE GENOMIC DNA]</scope>
    <source>
        <strain evidence="10 11">DSM 104272</strain>
    </source>
</reference>
<keyword evidence="11" id="KW-1185">Reference proteome</keyword>
<feature type="binding site" evidence="7">
    <location>
        <position position="81"/>
    </location>
    <ligand>
        <name>carbamoyl phosphate</name>
        <dbReference type="ChEBI" id="CHEBI:58228"/>
    </ligand>
</feature>
<dbReference type="PRINTS" id="PR00100">
    <property type="entry name" value="AOTCASE"/>
</dbReference>
<dbReference type="EC" id="2.1.3.3" evidence="3 7"/>
<proteinExistence type="inferred from homology"/>
<keyword evidence="4 7" id="KW-0963">Cytoplasm</keyword>
<comment type="catalytic activity">
    <reaction evidence="6 7">
        <text>carbamoyl phosphate + L-ornithine = L-citrulline + phosphate + H(+)</text>
        <dbReference type="Rhea" id="RHEA:19513"/>
        <dbReference type="ChEBI" id="CHEBI:15378"/>
        <dbReference type="ChEBI" id="CHEBI:43474"/>
        <dbReference type="ChEBI" id="CHEBI:46911"/>
        <dbReference type="ChEBI" id="CHEBI:57743"/>
        <dbReference type="ChEBI" id="CHEBI:58228"/>
        <dbReference type="EC" id="2.1.3.3"/>
    </reaction>
</comment>
<name>A0ABS0LHT2_9LACT</name>
<feature type="domain" description="Aspartate/ornithine carbamoyltransferase Asp/Orn-binding" evidence="8">
    <location>
        <begin position="152"/>
        <end position="323"/>
    </location>
</feature>
<evidence type="ECO:0000256" key="7">
    <source>
        <dbReference type="HAMAP-Rule" id="MF_01109"/>
    </source>
</evidence>
<feature type="binding site" evidence="7">
    <location>
        <position position="313"/>
    </location>
    <ligand>
        <name>carbamoyl phosphate</name>
        <dbReference type="ChEBI" id="CHEBI:58228"/>
    </ligand>
</feature>
<dbReference type="InterPro" id="IPR006130">
    <property type="entry name" value="Asp/Orn_carbamoylTrfase"/>
</dbReference>
<dbReference type="InterPro" id="IPR006132">
    <property type="entry name" value="Asp/Orn_carbamoyltranf_P-bd"/>
</dbReference>
<feature type="binding site" evidence="7">
    <location>
        <position position="105"/>
    </location>
    <ligand>
        <name>carbamoyl phosphate</name>
        <dbReference type="ChEBI" id="CHEBI:58228"/>
    </ligand>
</feature>
<dbReference type="PROSITE" id="PS00097">
    <property type="entry name" value="CARBAMOYLTRANSFERASE"/>
    <property type="match status" value="1"/>
</dbReference>
<dbReference type="NCBIfam" id="TIGR00658">
    <property type="entry name" value="orni_carb_tr"/>
    <property type="match status" value="1"/>
</dbReference>
<dbReference type="Pfam" id="PF00185">
    <property type="entry name" value="OTCace"/>
    <property type="match status" value="1"/>
</dbReference>
<dbReference type="PANTHER" id="PTHR45753">
    <property type="entry name" value="ORNITHINE CARBAMOYLTRANSFERASE, MITOCHONDRIAL"/>
    <property type="match status" value="1"/>
</dbReference>
<accession>A0ABS0LHT2</accession>
<feature type="binding site" evidence="7">
    <location>
        <begin position="132"/>
        <end position="135"/>
    </location>
    <ligand>
        <name>carbamoyl phosphate</name>
        <dbReference type="ChEBI" id="CHEBI:58228"/>
    </ligand>
</feature>
<feature type="domain" description="Aspartate/ornithine carbamoyltransferase carbamoyl-P binding" evidence="9">
    <location>
        <begin position="5"/>
        <end position="145"/>
    </location>
</feature>
<evidence type="ECO:0000259" key="8">
    <source>
        <dbReference type="Pfam" id="PF00185"/>
    </source>
</evidence>
<evidence type="ECO:0000256" key="1">
    <source>
        <dbReference type="ARBA" id="ARBA00004496"/>
    </source>
</evidence>
<evidence type="ECO:0000256" key="5">
    <source>
        <dbReference type="ARBA" id="ARBA00022679"/>
    </source>
</evidence>
<feature type="binding site" evidence="7">
    <location>
        <position position="164"/>
    </location>
    <ligand>
        <name>L-ornithine</name>
        <dbReference type="ChEBI" id="CHEBI:46911"/>
    </ligand>
</feature>
<evidence type="ECO:0000313" key="11">
    <source>
        <dbReference type="Proteomes" id="UP000823401"/>
    </source>
</evidence>
<dbReference type="RefSeq" id="WP_197103786.1">
    <property type="nucleotide sequence ID" value="NZ_JACCEL010000004.1"/>
</dbReference>
<dbReference type="Pfam" id="PF02729">
    <property type="entry name" value="OTCace_N"/>
    <property type="match status" value="1"/>
</dbReference>
<comment type="subcellular location">
    <subcellularLocation>
        <location evidence="1 7">Cytoplasm</location>
    </subcellularLocation>
</comment>
<comment type="caution">
    <text evidence="10">The sequence shown here is derived from an EMBL/GenBank/DDBJ whole genome shotgun (WGS) entry which is preliminary data.</text>
</comment>
<gene>
    <name evidence="10" type="primary">argF</name>
    <name evidence="10" type="ORF">HYQ42_02300</name>
</gene>
<feature type="binding site" evidence="7">
    <location>
        <begin position="268"/>
        <end position="269"/>
    </location>
    <ligand>
        <name>carbamoyl phosphate</name>
        <dbReference type="ChEBI" id="CHEBI:58228"/>
    </ligand>
</feature>
<dbReference type="HAMAP" id="MF_01109">
    <property type="entry name" value="OTCase"/>
    <property type="match status" value="1"/>
</dbReference>
<dbReference type="EMBL" id="JACCEL010000004">
    <property type="protein sequence ID" value="MBG9977607.1"/>
    <property type="molecule type" value="Genomic_DNA"/>
</dbReference>
<organism evidence="10 11">
    <name type="scientific">Ruoffia tabacinasalis</name>
    <dbReference type="NCBI Taxonomy" id="87458"/>
    <lineage>
        <taxon>Bacteria</taxon>
        <taxon>Bacillati</taxon>
        <taxon>Bacillota</taxon>
        <taxon>Bacilli</taxon>
        <taxon>Lactobacillales</taxon>
        <taxon>Aerococcaceae</taxon>
        <taxon>Ruoffia</taxon>
    </lineage>
</organism>
<dbReference type="SUPFAM" id="SSF53671">
    <property type="entry name" value="Aspartate/ornithine carbamoyltransferase"/>
    <property type="match status" value="1"/>
</dbReference>
<evidence type="ECO:0000313" key="10">
    <source>
        <dbReference type="EMBL" id="MBG9977607.1"/>
    </source>
</evidence>
<evidence type="ECO:0000256" key="4">
    <source>
        <dbReference type="ARBA" id="ARBA00022490"/>
    </source>
</evidence>
<feature type="binding site" evidence="7">
    <location>
        <position position="228"/>
    </location>
    <ligand>
        <name>L-ornithine</name>
        <dbReference type="ChEBI" id="CHEBI:46911"/>
    </ligand>
</feature>
<feature type="binding site" evidence="7">
    <location>
        <begin position="54"/>
        <end position="57"/>
    </location>
    <ligand>
        <name>carbamoyl phosphate</name>
        <dbReference type="ChEBI" id="CHEBI:58228"/>
    </ligand>
</feature>
<evidence type="ECO:0000259" key="9">
    <source>
        <dbReference type="Pfam" id="PF02729"/>
    </source>
</evidence>
<dbReference type="NCBIfam" id="NF001986">
    <property type="entry name" value="PRK00779.1"/>
    <property type="match status" value="1"/>
</dbReference>
<evidence type="ECO:0000256" key="2">
    <source>
        <dbReference type="ARBA" id="ARBA00007805"/>
    </source>
</evidence>
<keyword evidence="5 7" id="KW-0808">Transferase</keyword>
<dbReference type="Gene3D" id="3.40.50.1370">
    <property type="entry name" value="Aspartate/ornithine carbamoyltransferase"/>
    <property type="match status" value="2"/>
</dbReference>
<evidence type="ECO:0000256" key="3">
    <source>
        <dbReference type="ARBA" id="ARBA00013007"/>
    </source>
</evidence>
<dbReference type="PANTHER" id="PTHR45753:SF1">
    <property type="entry name" value="ORNITHINE CARBAMOYLTRANSFERASE, CATABOLIC"/>
    <property type="match status" value="1"/>
</dbReference>
<dbReference type="InterPro" id="IPR036901">
    <property type="entry name" value="Asp/Orn_carbamoylTrfase_sf"/>
</dbReference>
<feature type="binding site" evidence="7">
    <location>
        <begin position="232"/>
        <end position="233"/>
    </location>
    <ligand>
        <name>L-ornithine</name>
        <dbReference type="ChEBI" id="CHEBI:46911"/>
    </ligand>
</feature>
<dbReference type="GO" id="GO:0004585">
    <property type="term" value="F:ornithine carbamoyltransferase activity"/>
    <property type="evidence" value="ECO:0007669"/>
    <property type="project" value="UniProtKB-EC"/>
</dbReference>
<dbReference type="InterPro" id="IPR002292">
    <property type="entry name" value="Orn/put_carbamltrans"/>
</dbReference>